<evidence type="ECO:0000313" key="2">
    <source>
        <dbReference type="EMBL" id="MBB3103128.1"/>
    </source>
</evidence>
<sequence length="92" mass="10121">MKRLVFLLLVSLSGFAMADSQVPDQAAQPAVKTEQYEYGMKLDVHNPVTHYGSNYRTSCGVVPARMTYEDSQGQRHEITYTVAGMGWGCSGS</sequence>
<name>A0A839T1Z8_AZOMA</name>
<protein>
    <recommendedName>
        <fullName evidence="4">DUF2790 domain-containing protein</fullName>
    </recommendedName>
</protein>
<dbReference type="Gene3D" id="2.30.140.50">
    <property type="entry name" value="Protein of unknown function DUF2790"/>
    <property type="match status" value="1"/>
</dbReference>
<dbReference type="Proteomes" id="UP000549250">
    <property type="component" value="Unassembled WGS sequence"/>
</dbReference>
<feature type="signal peptide" evidence="1">
    <location>
        <begin position="1"/>
        <end position="18"/>
    </location>
</feature>
<dbReference type="RefSeq" id="WP_183166082.1">
    <property type="nucleotide sequence ID" value="NZ_JACHXI010000005.1"/>
</dbReference>
<keyword evidence="1" id="KW-0732">Signal</keyword>
<keyword evidence="3" id="KW-1185">Reference proteome</keyword>
<reference evidence="2 3" key="1">
    <citation type="submission" date="2020-08" db="EMBL/GenBank/DDBJ databases">
        <title>Genomic Encyclopedia of Type Strains, Phase III (KMG-III): the genomes of soil and plant-associated and newly described type strains.</title>
        <authorList>
            <person name="Whitman W."/>
        </authorList>
    </citation>
    <scope>NUCLEOTIDE SEQUENCE [LARGE SCALE GENOMIC DNA]</scope>
    <source>
        <strain evidence="2 3">CECT 4462</strain>
    </source>
</reference>
<dbReference type="Pfam" id="PF10976">
    <property type="entry name" value="DUF2790"/>
    <property type="match status" value="1"/>
</dbReference>
<evidence type="ECO:0008006" key="4">
    <source>
        <dbReference type="Google" id="ProtNLM"/>
    </source>
</evidence>
<dbReference type="InterPro" id="IPR021245">
    <property type="entry name" value="DUF2790"/>
</dbReference>
<gene>
    <name evidence="2" type="ORF">FHR87_001523</name>
</gene>
<evidence type="ECO:0000256" key="1">
    <source>
        <dbReference type="SAM" id="SignalP"/>
    </source>
</evidence>
<feature type="chain" id="PRO_5032934347" description="DUF2790 domain-containing protein" evidence="1">
    <location>
        <begin position="19"/>
        <end position="92"/>
    </location>
</feature>
<organism evidence="2 3">
    <name type="scientific">Azomonas macrocytogenes</name>
    <name type="common">Azotobacter macrocytogenes</name>
    <dbReference type="NCBI Taxonomy" id="69962"/>
    <lineage>
        <taxon>Bacteria</taxon>
        <taxon>Pseudomonadati</taxon>
        <taxon>Pseudomonadota</taxon>
        <taxon>Gammaproteobacteria</taxon>
        <taxon>Pseudomonadales</taxon>
        <taxon>Pseudomonadaceae</taxon>
        <taxon>Azomonas</taxon>
    </lineage>
</organism>
<accession>A0A839T1Z8</accession>
<evidence type="ECO:0000313" key="3">
    <source>
        <dbReference type="Proteomes" id="UP000549250"/>
    </source>
</evidence>
<dbReference type="EMBL" id="JACHXI010000005">
    <property type="protein sequence ID" value="MBB3103128.1"/>
    <property type="molecule type" value="Genomic_DNA"/>
</dbReference>
<dbReference type="AlphaFoldDB" id="A0A839T1Z8"/>
<proteinExistence type="predicted"/>
<comment type="caution">
    <text evidence="2">The sequence shown here is derived from an EMBL/GenBank/DDBJ whole genome shotgun (WGS) entry which is preliminary data.</text>
</comment>